<dbReference type="SUPFAM" id="SSF53335">
    <property type="entry name" value="S-adenosyl-L-methionine-dependent methyltransferases"/>
    <property type="match status" value="1"/>
</dbReference>
<organism evidence="2 3">
    <name type="scientific">Colletotrichum limetticola</name>
    <dbReference type="NCBI Taxonomy" id="1209924"/>
    <lineage>
        <taxon>Eukaryota</taxon>
        <taxon>Fungi</taxon>
        <taxon>Dikarya</taxon>
        <taxon>Ascomycota</taxon>
        <taxon>Pezizomycotina</taxon>
        <taxon>Sordariomycetes</taxon>
        <taxon>Hypocreomycetidae</taxon>
        <taxon>Glomerellales</taxon>
        <taxon>Glomerellaceae</taxon>
        <taxon>Colletotrichum</taxon>
        <taxon>Colletotrichum acutatum species complex</taxon>
    </lineage>
</organism>
<dbReference type="Gene3D" id="3.40.50.150">
    <property type="entry name" value="Vaccinia Virus protein VP39"/>
    <property type="match status" value="1"/>
</dbReference>
<evidence type="ECO:0000256" key="1">
    <source>
        <dbReference type="SAM" id="MobiDB-lite"/>
    </source>
</evidence>
<evidence type="ECO:0000313" key="3">
    <source>
        <dbReference type="Proteomes" id="UP001169217"/>
    </source>
</evidence>
<dbReference type="Proteomes" id="UP001169217">
    <property type="component" value="Unassembled WGS sequence"/>
</dbReference>
<reference evidence="2" key="1">
    <citation type="submission" date="2023-04" db="EMBL/GenBank/DDBJ databases">
        <title>Colletotrichum limetticola genome sequence.</title>
        <authorList>
            <person name="Baroncelli R."/>
        </authorList>
    </citation>
    <scope>NUCLEOTIDE SEQUENCE</scope>
    <source>
        <strain evidence="2">KLA-Anderson</strain>
    </source>
</reference>
<evidence type="ECO:0008006" key="4">
    <source>
        <dbReference type="Google" id="ProtNLM"/>
    </source>
</evidence>
<name>A0ABQ9Q989_9PEZI</name>
<comment type="caution">
    <text evidence="2">The sequence shown here is derived from an EMBL/GenBank/DDBJ whole genome shotgun (WGS) entry which is preliminary data.</text>
</comment>
<evidence type="ECO:0000313" key="2">
    <source>
        <dbReference type="EMBL" id="KAK0380266.1"/>
    </source>
</evidence>
<proteinExistence type="predicted"/>
<feature type="region of interest" description="Disordered" evidence="1">
    <location>
        <begin position="1"/>
        <end position="44"/>
    </location>
</feature>
<accession>A0ABQ9Q989</accession>
<dbReference type="CDD" id="cd02440">
    <property type="entry name" value="AdoMet_MTases"/>
    <property type="match status" value="1"/>
</dbReference>
<dbReference type="InterPro" id="IPR029063">
    <property type="entry name" value="SAM-dependent_MTases_sf"/>
</dbReference>
<dbReference type="EMBL" id="JARUPT010000044">
    <property type="protein sequence ID" value="KAK0380266.1"/>
    <property type="molecule type" value="Genomic_DNA"/>
</dbReference>
<sequence>MTDIHKASGAENSVASPVVASADNLEPTGNSSSAPAPNHGPILEADAENNNLTEDDASDRAENDRLDLQHNLYLLTLDYKLGLAPPNKEGSGVRRALDIGTGTGLWAIEFADEHPEAEVLGVDLSPVQTQFNLTPGGYIELFEGHARTQSDDGTLTPDHAAWQWADKLDECFKILGRPFVNVPSLVPILEEAGFLDVTIVPFKWPVGPWAKDPHYKELGEWALENSSQGLEAWTMAALTRALDWSNAEVQALLAQVWKDLKDRSIHHYTPMWVIYAKRPQDEA</sequence>
<gene>
    <name evidence="2" type="ORF">CLIM01_02409</name>
</gene>
<keyword evidence="3" id="KW-1185">Reference proteome</keyword>
<protein>
    <recommendedName>
        <fullName evidence="4">Methyltransferase domain-containing protein</fullName>
    </recommendedName>
</protein>